<dbReference type="WBParaSite" id="GPUH_0000039101-mRNA-1">
    <property type="protein sequence ID" value="GPUH_0000039101-mRNA-1"/>
    <property type="gene ID" value="GPUH_0000039101"/>
</dbReference>
<reference evidence="2" key="1">
    <citation type="submission" date="2016-06" db="UniProtKB">
        <authorList>
            <consortium name="WormBaseParasite"/>
        </authorList>
    </citation>
    <scope>IDENTIFICATION</scope>
</reference>
<feature type="compositionally biased region" description="Basic and acidic residues" evidence="1">
    <location>
        <begin position="254"/>
        <end position="270"/>
    </location>
</feature>
<feature type="region of interest" description="Disordered" evidence="1">
    <location>
        <begin position="66"/>
        <end position="199"/>
    </location>
</feature>
<accession>A0A183CVA1</accession>
<dbReference type="AlphaFoldDB" id="A0A183CVA1"/>
<organism evidence="2">
    <name type="scientific">Gongylonema pulchrum</name>
    <dbReference type="NCBI Taxonomy" id="637853"/>
    <lineage>
        <taxon>Eukaryota</taxon>
        <taxon>Metazoa</taxon>
        <taxon>Ecdysozoa</taxon>
        <taxon>Nematoda</taxon>
        <taxon>Chromadorea</taxon>
        <taxon>Rhabditida</taxon>
        <taxon>Spirurina</taxon>
        <taxon>Spiruromorpha</taxon>
        <taxon>Spiruroidea</taxon>
        <taxon>Gongylonematidae</taxon>
        <taxon>Gongylonema</taxon>
    </lineage>
</organism>
<evidence type="ECO:0000313" key="2">
    <source>
        <dbReference type="WBParaSite" id="GPUH_0000039101-mRNA-1"/>
    </source>
</evidence>
<proteinExistence type="predicted"/>
<evidence type="ECO:0000256" key="1">
    <source>
        <dbReference type="SAM" id="MobiDB-lite"/>
    </source>
</evidence>
<feature type="region of interest" description="Disordered" evidence="1">
    <location>
        <begin position="236"/>
        <end position="270"/>
    </location>
</feature>
<protein>
    <submittedName>
        <fullName evidence="2">NPL domain-containing protein</fullName>
    </submittedName>
</protein>
<feature type="compositionally biased region" description="Basic and acidic residues" evidence="1">
    <location>
        <begin position="189"/>
        <end position="199"/>
    </location>
</feature>
<sequence length="270" mass="29688">LQQLLILVRLIIRKNKDSESSATSSSNDNKFHIPVLLQLQQNFATVNIDIYGDYSLFHVSLQEKNEVEKGESHSPDIGRRKKSAAESSAGKKQSEPDSQGSSASKQSKTEQELGKVEAALIERTQEKDDDTPLESDKSEREAKEAKTKSDYKKEKMPVDVIEVPCGPLDQTQRTTLSPAKAQSPPEMLSGREEKANKLDCSDKQTFSSFPAGKAYVPLTNSFKGFTLVLVLFQQKNGGNGSNGAADEASESSTEEEKTEKAAEKPKTYLL</sequence>
<feature type="compositionally biased region" description="Polar residues" evidence="1">
    <location>
        <begin position="96"/>
        <end position="106"/>
    </location>
</feature>
<feature type="compositionally biased region" description="Basic and acidic residues" evidence="1">
    <location>
        <begin position="134"/>
        <end position="157"/>
    </location>
</feature>
<feature type="compositionally biased region" description="Basic and acidic residues" evidence="1">
    <location>
        <begin position="66"/>
        <end position="78"/>
    </location>
</feature>
<name>A0A183CVA1_9BILA</name>